<dbReference type="EC" id="2.7.12.1" evidence="2"/>
<comment type="catalytic activity">
    <reaction evidence="10">
        <text>L-tyrosyl-[protein] + ATP = O-phospho-L-tyrosyl-[protein] + ADP + H(+)</text>
        <dbReference type="Rhea" id="RHEA:10596"/>
        <dbReference type="Rhea" id="RHEA-COMP:10136"/>
        <dbReference type="Rhea" id="RHEA-COMP:20101"/>
        <dbReference type="ChEBI" id="CHEBI:15378"/>
        <dbReference type="ChEBI" id="CHEBI:30616"/>
        <dbReference type="ChEBI" id="CHEBI:46858"/>
        <dbReference type="ChEBI" id="CHEBI:61978"/>
        <dbReference type="ChEBI" id="CHEBI:456216"/>
        <dbReference type="EC" id="2.7.12.1"/>
    </reaction>
</comment>
<dbReference type="InterPro" id="IPR008271">
    <property type="entry name" value="Ser/Thr_kinase_AS"/>
</dbReference>
<dbReference type="PANTHER" id="PTHR24058:SF22">
    <property type="entry name" value="DUAL SPECIFICITY TYROSINE-PHOSPHORYLATION-REGULATED KINASE 4"/>
    <property type="match status" value="1"/>
</dbReference>
<evidence type="ECO:0000313" key="14">
    <source>
        <dbReference type="EMBL" id="TNV83786.1"/>
    </source>
</evidence>
<feature type="binding site" evidence="11">
    <location>
        <position position="482"/>
    </location>
    <ligand>
        <name>ATP</name>
        <dbReference type="ChEBI" id="CHEBI:30616"/>
    </ligand>
</feature>
<keyword evidence="3" id="KW-0723">Serine/threonine-protein kinase</keyword>
<evidence type="ECO:0000256" key="3">
    <source>
        <dbReference type="ARBA" id="ARBA00022527"/>
    </source>
</evidence>
<dbReference type="PROSITE" id="PS50011">
    <property type="entry name" value="PROTEIN_KINASE_DOM"/>
    <property type="match status" value="1"/>
</dbReference>
<dbReference type="PROSITE" id="PS00107">
    <property type="entry name" value="PROTEIN_KINASE_ATP"/>
    <property type="match status" value="1"/>
</dbReference>
<evidence type="ECO:0000256" key="1">
    <source>
        <dbReference type="ARBA" id="ARBA00008867"/>
    </source>
</evidence>
<dbReference type="SMART" id="SM00220">
    <property type="entry name" value="S_TKc"/>
    <property type="match status" value="1"/>
</dbReference>
<evidence type="ECO:0000313" key="15">
    <source>
        <dbReference type="Proteomes" id="UP000785679"/>
    </source>
</evidence>
<dbReference type="Gene3D" id="1.10.510.10">
    <property type="entry name" value="Transferase(Phosphotransferase) domain 1"/>
    <property type="match status" value="1"/>
</dbReference>
<dbReference type="OrthoDB" id="9332038at2759"/>
<keyword evidence="7 11" id="KW-0067">ATP-binding</keyword>
<protein>
    <recommendedName>
        <fullName evidence="2">dual-specificity kinase</fullName>
        <ecNumber evidence="2">2.7.12.1</ecNumber>
    </recommendedName>
</protein>
<dbReference type="AlphaFoldDB" id="A0A8J8P174"/>
<feature type="region of interest" description="Disordered" evidence="12">
    <location>
        <begin position="199"/>
        <end position="220"/>
    </location>
</feature>
<keyword evidence="15" id="KW-1185">Reference proteome</keyword>
<feature type="domain" description="Protein kinase" evidence="13">
    <location>
        <begin position="453"/>
        <end position="773"/>
    </location>
</feature>
<dbReference type="Pfam" id="PF00069">
    <property type="entry name" value="Pkinase"/>
    <property type="match status" value="1"/>
</dbReference>
<dbReference type="InterPro" id="IPR042521">
    <property type="entry name" value="DYRK"/>
</dbReference>
<dbReference type="PROSITE" id="PS00108">
    <property type="entry name" value="PROTEIN_KINASE_ST"/>
    <property type="match status" value="1"/>
</dbReference>
<dbReference type="InterPro" id="IPR050494">
    <property type="entry name" value="Ser_Thr_dual-spec_kinase"/>
</dbReference>
<keyword evidence="5 11" id="KW-0547">Nucleotide-binding</keyword>
<dbReference type="PANTHER" id="PTHR24058">
    <property type="entry name" value="DUAL SPECIFICITY PROTEIN KINASE"/>
    <property type="match status" value="1"/>
</dbReference>
<accession>A0A8J8P174</accession>
<keyword evidence="6" id="KW-0418">Kinase</keyword>
<evidence type="ECO:0000256" key="11">
    <source>
        <dbReference type="PROSITE-ProRule" id="PRU10141"/>
    </source>
</evidence>
<comment type="catalytic activity">
    <reaction evidence="9">
        <text>L-threonyl-[protein] + ATP = O-phospho-L-threonyl-[protein] + ADP + H(+)</text>
        <dbReference type="Rhea" id="RHEA:46608"/>
        <dbReference type="Rhea" id="RHEA-COMP:11060"/>
        <dbReference type="Rhea" id="RHEA-COMP:11605"/>
        <dbReference type="ChEBI" id="CHEBI:15378"/>
        <dbReference type="ChEBI" id="CHEBI:30013"/>
        <dbReference type="ChEBI" id="CHEBI:30616"/>
        <dbReference type="ChEBI" id="CHEBI:61977"/>
        <dbReference type="ChEBI" id="CHEBI:456216"/>
        <dbReference type="EC" id="2.7.12.1"/>
    </reaction>
</comment>
<evidence type="ECO:0000256" key="4">
    <source>
        <dbReference type="ARBA" id="ARBA00022679"/>
    </source>
</evidence>
<dbReference type="GO" id="GO:0004712">
    <property type="term" value="F:protein serine/threonine/tyrosine kinase activity"/>
    <property type="evidence" value="ECO:0007669"/>
    <property type="project" value="UniProtKB-EC"/>
</dbReference>
<comment type="catalytic activity">
    <reaction evidence="8">
        <text>L-seryl-[protein] + ATP = O-phospho-L-seryl-[protein] + ADP + H(+)</text>
        <dbReference type="Rhea" id="RHEA:17989"/>
        <dbReference type="Rhea" id="RHEA-COMP:9863"/>
        <dbReference type="Rhea" id="RHEA-COMP:11604"/>
        <dbReference type="ChEBI" id="CHEBI:15378"/>
        <dbReference type="ChEBI" id="CHEBI:29999"/>
        <dbReference type="ChEBI" id="CHEBI:30616"/>
        <dbReference type="ChEBI" id="CHEBI:83421"/>
        <dbReference type="ChEBI" id="CHEBI:456216"/>
        <dbReference type="EC" id="2.7.12.1"/>
    </reaction>
</comment>
<sequence length="818" mass="92302">MQQNQGQNSGILQIAFGVNGDQAINKRNNTISSPNAFRHKQGPLYFENKGIIQNGSNILSQQPEARTSAKEQVQNPNYLQTPNKEKYRAPSLARRSPTSMNTYFDPDSHQLQELNQTGSNDFTSLASEKMSNLQDQTKKGKKEYIYARYNAIFSDQSHNIWREEKKTGQPSGLTPIKKENQGQLRPRIQGVVKVIPAPRDRSPEQSFHSSSSSGLSSRQCQVIEQEQNIDKVVQPVNQLEVISPSGMTTLMDPLIEDRGGNTLIDLSAISNNKENAEPNLSVGQREDESPTILQRVSSTLQGFFSFAFSPSTAEAQEGQKQIQQEEVKTPLNGTTISQCQTINKNKSQSHLSLTPISKPSDNLLQKQNSQCLRPQEVLRFQGDHMTAEERREIMRYQEIYYVGANNLSKTLKHQPQSLLKGLNLGKQGSAVNADTQSGKLFKVVKGDHIAYRYQVLEELGRGAFGLVVQCLDHKTQQKVAIKINRNDQQQMVGCRTEIEVLTLIAKDQKFNGGQKSALLAMHTQFKFRGFQCFVFDQLSANLYQELKAGRFADSPNKIRLIKSITYQLLQGLIQLKRLGILHCDLKLENIMFTNPDKSDNIQIIDFGSSSFIGNQLYTYVQSRFYRAPEIVLGNPAYDFQVDMWSVGCIIGELFCGHPIFPAFDENELLEFQAAICGNIPDYMIEDCQKYSMLFKKDFFGNVQIISSKKSRLNEITQAGDLSLGKVIFKDRYKNFSTSLSDDELKLLDFLSKCLTIDITQRITCEEAIKHEWVSEFRDQEQLYQGRNQVEQSSAFLKFDISSPLQAIFGSSSSWGPGP</sequence>
<dbReference type="GO" id="GO:0005737">
    <property type="term" value="C:cytoplasm"/>
    <property type="evidence" value="ECO:0007669"/>
    <property type="project" value="TreeGrafter"/>
</dbReference>
<dbReference type="Proteomes" id="UP000785679">
    <property type="component" value="Unassembled WGS sequence"/>
</dbReference>
<proteinExistence type="inferred from homology"/>
<keyword evidence="4" id="KW-0808">Transferase</keyword>
<evidence type="ECO:0000256" key="5">
    <source>
        <dbReference type="ARBA" id="ARBA00022741"/>
    </source>
</evidence>
<evidence type="ECO:0000259" key="13">
    <source>
        <dbReference type="PROSITE" id="PS50011"/>
    </source>
</evidence>
<dbReference type="Gene3D" id="3.30.200.20">
    <property type="entry name" value="Phosphorylase Kinase, domain 1"/>
    <property type="match status" value="1"/>
</dbReference>
<dbReference type="InterPro" id="IPR011009">
    <property type="entry name" value="Kinase-like_dom_sf"/>
</dbReference>
<organism evidence="14 15">
    <name type="scientific">Halteria grandinella</name>
    <dbReference type="NCBI Taxonomy" id="5974"/>
    <lineage>
        <taxon>Eukaryota</taxon>
        <taxon>Sar</taxon>
        <taxon>Alveolata</taxon>
        <taxon>Ciliophora</taxon>
        <taxon>Intramacronucleata</taxon>
        <taxon>Spirotrichea</taxon>
        <taxon>Stichotrichia</taxon>
        <taxon>Sporadotrichida</taxon>
        <taxon>Halteriidae</taxon>
        <taxon>Halteria</taxon>
    </lineage>
</organism>
<dbReference type="GO" id="GO:0005856">
    <property type="term" value="C:cytoskeleton"/>
    <property type="evidence" value="ECO:0007669"/>
    <property type="project" value="TreeGrafter"/>
</dbReference>
<evidence type="ECO:0000256" key="6">
    <source>
        <dbReference type="ARBA" id="ARBA00022777"/>
    </source>
</evidence>
<dbReference type="InterPro" id="IPR017441">
    <property type="entry name" value="Protein_kinase_ATP_BS"/>
</dbReference>
<dbReference type="GO" id="GO:0005524">
    <property type="term" value="F:ATP binding"/>
    <property type="evidence" value="ECO:0007669"/>
    <property type="project" value="UniProtKB-UniRule"/>
</dbReference>
<feature type="compositionally biased region" description="Low complexity" evidence="12">
    <location>
        <begin position="204"/>
        <end position="217"/>
    </location>
</feature>
<dbReference type="Gene3D" id="3.30.10.30">
    <property type="entry name" value="DYRK"/>
    <property type="match status" value="1"/>
</dbReference>
<comment type="similarity">
    <text evidence="1">Belongs to the protein kinase superfamily. CMGC Ser/Thr protein kinase family. MNB/DYRK subfamily.</text>
</comment>
<comment type="caution">
    <text evidence="14">The sequence shown here is derived from an EMBL/GenBank/DDBJ whole genome shotgun (WGS) entry which is preliminary data.</text>
</comment>
<reference evidence="14" key="1">
    <citation type="submission" date="2019-06" db="EMBL/GenBank/DDBJ databases">
        <authorList>
            <person name="Zheng W."/>
        </authorList>
    </citation>
    <scope>NUCLEOTIDE SEQUENCE</scope>
    <source>
        <strain evidence="14">QDHG01</strain>
    </source>
</reference>
<evidence type="ECO:0000256" key="2">
    <source>
        <dbReference type="ARBA" id="ARBA00013203"/>
    </source>
</evidence>
<dbReference type="SUPFAM" id="SSF56112">
    <property type="entry name" value="Protein kinase-like (PK-like)"/>
    <property type="match status" value="1"/>
</dbReference>
<evidence type="ECO:0000256" key="10">
    <source>
        <dbReference type="ARBA" id="ARBA00051680"/>
    </source>
</evidence>
<dbReference type="EMBL" id="RRYP01003453">
    <property type="protein sequence ID" value="TNV83786.1"/>
    <property type="molecule type" value="Genomic_DNA"/>
</dbReference>
<dbReference type="InterPro" id="IPR000719">
    <property type="entry name" value="Prot_kinase_dom"/>
</dbReference>
<feature type="compositionally biased region" description="Polar residues" evidence="12">
    <location>
        <begin position="62"/>
        <end position="82"/>
    </location>
</feature>
<evidence type="ECO:0000256" key="7">
    <source>
        <dbReference type="ARBA" id="ARBA00022840"/>
    </source>
</evidence>
<gene>
    <name evidence="14" type="ORF">FGO68_gene4196</name>
</gene>
<evidence type="ECO:0000256" key="8">
    <source>
        <dbReference type="ARBA" id="ARBA00049003"/>
    </source>
</evidence>
<dbReference type="GO" id="GO:0004674">
    <property type="term" value="F:protein serine/threonine kinase activity"/>
    <property type="evidence" value="ECO:0007669"/>
    <property type="project" value="UniProtKB-KW"/>
</dbReference>
<feature type="region of interest" description="Disordered" evidence="12">
    <location>
        <begin position="62"/>
        <end position="97"/>
    </location>
</feature>
<name>A0A8J8P174_HALGN</name>
<evidence type="ECO:0000256" key="9">
    <source>
        <dbReference type="ARBA" id="ARBA00049308"/>
    </source>
</evidence>
<evidence type="ECO:0000256" key="12">
    <source>
        <dbReference type="SAM" id="MobiDB-lite"/>
    </source>
</evidence>